<dbReference type="RefSeq" id="WP_106703887.1">
    <property type="nucleotide sequence ID" value="NZ_CP027666.1"/>
</dbReference>
<gene>
    <name evidence="2" type="ORF">C6570_14720</name>
</gene>
<evidence type="ECO:0000313" key="2">
    <source>
        <dbReference type="EMBL" id="AVO35339.1"/>
    </source>
</evidence>
<evidence type="ECO:0000313" key="3">
    <source>
        <dbReference type="Proteomes" id="UP000239709"/>
    </source>
</evidence>
<keyword evidence="3" id="KW-1185">Reference proteome</keyword>
<dbReference type="OrthoDB" id="9799122at2"/>
<dbReference type="PANTHER" id="PTHR13887">
    <property type="entry name" value="GLUTATHIONE S-TRANSFERASE KAPPA"/>
    <property type="match status" value="1"/>
</dbReference>
<dbReference type="EMBL" id="CP027666">
    <property type="protein sequence ID" value="AVO35339.1"/>
    <property type="molecule type" value="Genomic_DNA"/>
</dbReference>
<dbReference type="Proteomes" id="UP000239709">
    <property type="component" value="Chromosome"/>
</dbReference>
<organism evidence="2 3">
    <name type="scientific">Ottowia oryzae</name>
    <dbReference type="NCBI Taxonomy" id="2109914"/>
    <lineage>
        <taxon>Bacteria</taxon>
        <taxon>Pseudomonadati</taxon>
        <taxon>Pseudomonadota</taxon>
        <taxon>Betaproteobacteria</taxon>
        <taxon>Burkholderiales</taxon>
        <taxon>Comamonadaceae</taxon>
        <taxon>Ottowia</taxon>
    </lineage>
</organism>
<dbReference type="Pfam" id="PF01323">
    <property type="entry name" value="DSBA"/>
    <property type="match status" value="1"/>
</dbReference>
<dbReference type="KEGG" id="otk:C6570_14720"/>
<evidence type="ECO:0000259" key="1">
    <source>
        <dbReference type="Pfam" id="PF01323"/>
    </source>
</evidence>
<proteinExistence type="predicted"/>
<dbReference type="InterPro" id="IPR036249">
    <property type="entry name" value="Thioredoxin-like_sf"/>
</dbReference>
<dbReference type="InterPro" id="IPR001853">
    <property type="entry name" value="DSBA-like_thioredoxin_dom"/>
</dbReference>
<reference evidence="2 3" key="1">
    <citation type="submission" date="2018-03" db="EMBL/GenBank/DDBJ databases">
        <title>Genome sequencing of Ottowia sp.</title>
        <authorList>
            <person name="Kim S.-J."/>
            <person name="Heo J."/>
            <person name="Kwon S.-W."/>
        </authorList>
    </citation>
    <scope>NUCLEOTIDE SEQUENCE [LARGE SCALE GENOMIC DNA]</scope>
    <source>
        <strain evidence="2 3">KADR8-3</strain>
    </source>
</reference>
<dbReference type="PANTHER" id="PTHR13887:SF41">
    <property type="entry name" value="THIOREDOXIN SUPERFAMILY PROTEIN"/>
    <property type="match status" value="1"/>
</dbReference>
<feature type="domain" description="DSBA-like thioredoxin" evidence="1">
    <location>
        <begin position="7"/>
        <end position="210"/>
    </location>
</feature>
<dbReference type="SUPFAM" id="SSF52833">
    <property type="entry name" value="Thioredoxin-like"/>
    <property type="match status" value="1"/>
</dbReference>
<accession>A0A2S0MHI8</accession>
<sequence>MNPNVRIDFVSDIACPWCAIGLASLQQALASTGTAPQVDLHFQPFELNPGMAPEGEDVGEHLARKYGSTAEQQAQIRDTIRQRGAAVGFDFKPEGRGRVVNTFNAHRLLHWAGLQSAQAQLALKQALMQAYHGRGERVDQDDVLLAAVRAAGLDEAAARDVLQGDAYAAEVRADEQRWQQAGIQSVPAIVINGRHLISGGQPPEVFEQALRRAVAGELA</sequence>
<dbReference type="GO" id="GO:0016491">
    <property type="term" value="F:oxidoreductase activity"/>
    <property type="evidence" value="ECO:0007669"/>
    <property type="project" value="InterPro"/>
</dbReference>
<dbReference type="CDD" id="cd03024">
    <property type="entry name" value="DsbA_FrnE"/>
    <property type="match status" value="1"/>
</dbReference>
<dbReference type="AlphaFoldDB" id="A0A2S0MHI8"/>
<dbReference type="Gene3D" id="3.40.30.10">
    <property type="entry name" value="Glutaredoxin"/>
    <property type="match status" value="1"/>
</dbReference>
<protein>
    <submittedName>
        <fullName evidence="2">Disulfide bond formation protein DsbA</fullName>
    </submittedName>
</protein>
<name>A0A2S0MHI8_9BURK</name>